<accession>A0A497YGU7</accession>
<dbReference type="InterPro" id="IPR011060">
    <property type="entry name" value="RibuloseP-bd_barrel"/>
</dbReference>
<dbReference type="GO" id="GO:0004750">
    <property type="term" value="F:D-ribulose-phosphate 3-epimerase activity"/>
    <property type="evidence" value="ECO:0007669"/>
    <property type="project" value="UniProtKB-UniRule"/>
</dbReference>
<dbReference type="Gene3D" id="3.20.20.70">
    <property type="entry name" value="Aldolase class I"/>
    <property type="match status" value="1"/>
</dbReference>
<keyword evidence="13" id="KW-0170">Cobalt</keyword>
<evidence type="ECO:0000256" key="10">
    <source>
        <dbReference type="HAMAP-Rule" id="MF_02227"/>
    </source>
</evidence>
<evidence type="ECO:0000256" key="2">
    <source>
        <dbReference type="ARBA" id="ARBA00001936"/>
    </source>
</evidence>
<dbReference type="PIRSF" id="PIRSF001461">
    <property type="entry name" value="RPE"/>
    <property type="match status" value="1"/>
</dbReference>
<comment type="pathway">
    <text evidence="10">Carbohydrate degradation.</text>
</comment>
<comment type="catalytic activity">
    <reaction evidence="1 10 11">
        <text>D-ribulose 5-phosphate = D-xylulose 5-phosphate</text>
        <dbReference type="Rhea" id="RHEA:13677"/>
        <dbReference type="ChEBI" id="CHEBI:57737"/>
        <dbReference type="ChEBI" id="CHEBI:58121"/>
        <dbReference type="EC" id="5.1.3.1"/>
    </reaction>
</comment>
<dbReference type="InterPro" id="IPR000056">
    <property type="entry name" value="Ribul_P_3_epim-like"/>
</dbReference>
<keyword evidence="9 10" id="KW-0413">Isomerase</keyword>
<comment type="cofactor">
    <cofactor evidence="2">
        <name>Mn(2+)</name>
        <dbReference type="ChEBI" id="CHEBI:29035"/>
    </cofactor>
</comment>
<evidence type="ECO:0000256" key="7">
    <source>
        <dbReference type="ARBA" id="ARBA00013188"/>
    </source>
</evidence>
<dbReference type="NCBIfam" id="TIGR01163">
    <property type="entry name" value="rpe"/>
    <property type="match status" value="1"/>
</dbReference>
<proteinExistence type="inferred from homology"/>
<feature type="binding site" evidence="10 13">
    <location>
        <position position="34"/>
    </location>
    <ligand>
        <name>a divalent metal cation</name>
        <dbReference type="ChEBI" id="CHEBI:60240"/>
    </ligand>
</feature>
<dbReference type="CDD" id="cd00429">
    <property type="entry name" value="RPE"/>
    <property type="match status" value="1"/>
</dbReference>
<dbReference type="GO" id="GO:0019323">
    <property type="term" value="P:pentose catabolic process"/>
    <property type="evidence" value="ECO:0007669"/>
    <property type="project" value="UniProtKB-UniRule"/>
</dbReference>
<evidence type="ECO:0000256" key="8">
    <source>
        <dbReference type="ARBA" id="ARBA00022723"/>
    </source>
</evidence>
<dbReference type="GO" id="GO:0046872">
    <property type="term" value="F:metal ion binding"/>
    <property type="evidence" value="ECO:0007669"/>
    <property type="project" value="UniProtKB-UniRule"/>
</dbReference>
<feature type="binding site" evidence="10 14">
    <location>
        <begin position="196"/>
        <end position="197"/>
    </location>
    <ligand>
        <name>substrate</name>
    </ligand>
</feature>
<dbReference type="PROSITE" id="PS01085">
    <property type="entry name" value="RIBUL_P_3_EPIMER_1"/>
    <property type="match status" value="1"/>
</dbReference>
<feature type="binding site" evidence="14">
    <location>
        <position position="176"/>
    </location>
    <ligand>
        <name>substrate</name>
    </ligand>
</feature>
<feature type="binding site" evidence="10 13">
    <location>
        <position position="32"/>
    </location>
    <ligand>
        <name>a divalent metal cation</name>
        <dbReference type="ChEBI" id="CHEBI:60240"/>
    </ligand>
</feature>
<feature type="binding site" evidence="10 13">
    <location>
        <position position="65"/>
    </location>
    <ligand>
        <name>a divalent metal cation</name>
        <dbReference type="ChEBI" id="CHEBI:60240"/>
    </ligand>
</feature>
<keyword evidence="8 10" id="KW-0479">Metal-binding</keyword>
<dbReference type="GO" id="GO:0005737">
    <property type="term" value="C:cytoplasm"/>
    <property type="evidence" value="ECO:0007669"/>
    <property type="project" value="UniProtKB-ARBA"/>
</dbReference>
<dbReference type="Proteomes" id="UP000280791">
    <property type="component" value="Unassembled WGS sequence"/>
</dbReference>
<evidence type="ECO:0000256" key="9">
    <source>
        <dbReference type="ARBA" id="ARBA00023235"/>
    </source>
</evidence>
<keyword evidence="16" id="KW-1185">Reference proteome</keyword>
<dbReference type="HAMAP" id="MF_02227">
    <property type="entry name" value="RPE"/>
    <property type="match status" value="1"/>
</dbReference>
<comment type="cofactor">
    <cofactor evidence="3">
        <name>Co(2+)</name>
        <dbReference type="ChEBI" id="CHEBI:48828"/>
    </cofactor>
</comment>
<feature type="binding site" evidence="10">
    <location>
        <begin position="174"/>
        <end position="176"/>
    </location>
    <ligand>
        <name>substrate</name>
    </ligand>
</feature>
<dbReference type="AlphaFoldDB" id="A0A497YGU7"/>
<dbReference type="InterPro" id="IPR013785">
    <property type="entry name" value="Aldolase_TIM"/>
</dbReference>
<dbReference type="GO" id="GO:0006098">
    <property type="term" value="P:pentose-phosphate shunt"/>
    <property type="evidence" value="ECO:0007669"/>
    <property type="project" value="UniProtKB-UniRule"/>
</dbReference>
<dbReference type="NCBIfam" id="NF004076">
    <property type="entry name" value="PRK05581.1-4"/>
    <property type="match status" value="1"/>
</dbReference>
<evidence type="ECO:0000256" key="5">
    <source>
        <dbReference type="ARBA" id="ARBA00001954"/>
    </source>
</evidence>
<dbReference type="PANTHER" id="PTHR11749">
    <property type="entry name" value="RIBULOSE-5-PHOSPHATE-3-EPIMERASE"/>
    <property type="match status" value="1"/>
</dbReference>
<comment type="cofactor">
    <cofactor evidence="5">
        <name>Fe(2+)</name>
        <dbReference type="ChEBI" id="CHEBI:29033"/>
    </cofactor>
</comment>
<evidence type="ECO:0000256" key="13">
    <source>
        <dbReference type="PIRSR" id="PIRSR001461-2"/>
    </source>
</evidence>
<dbReference type="FunFam" id="3.20.20.70:FF:000004">
    <property type="entry name" value="Ribulose-phosphate 3-epimerase"/>
    <property type="match status" value="1"/>
</dbReference>
<evidence type="ECO:0000256" key="14">
    <source>
        <dbReference type="PIRSR" id="PIRSR001461-3"/>
    </source>
</evidence>
<gene>
    <name evidence="10" type="primary">rpe</name>
    <name evidence="15" type="ORF">DFR62_0338</name>
</gene>
<dbReference type="OrthoDB" id="1645589at2"/>
<comment type="cofactor">
    <cofactor evidence="10 13">
        <name>a divalent metal cation</name>
        <dbReference type="ChEBI" id="CHEBI:60240"/>
    </cofactor>
    <text evidence="10 13">Binds 1 divalent metal cation per subunit.</text>
</comment>
<protein>
    <recommendedName>
        <fullName evidence="7 10">Ribulose-phosphate 3-epimerase</fullName>
        <ecNumber evidence="7 10">5.1.3.1</ecNumber>
    </recommendedName>
</protein>
<dbReference type="SUPFAM" id="SSF51366">
    <property type="entry name" value="Ribulose-phoshate binding barrel"/>
    <property type="match status" value="1"/>
</dbReference>
<feature type="binding site" evidence="10 14">
    <location>
        <position position="65"/>
    </location>
    <ligand>
        <name>substrate</name>
    </ligand>
</feature>
<dbReference type="RefSeq" id="WP_121297731.1">
    <property type="nucleotide sequence ID" value="NZ_QBEW01000077.1"/>
</dbReference>
<evidence type="ECO:0000256" key="11">
    <source>
        <dbReference type="PIRNR" id="PIRNR001461"/>
    </source>
</evidence>
<comment type="function">
    <text evidence="10">Catalyzes the reversible epimerization of D-ribulose 5-phosphate to D-xylulose 5-phosphate.</text>
</comment>
<comment type="similarity">
    <text evidence="6 10 11">Belongs to the ribulose-phosphate 3-epimerase family.</text>
</comment>
<sequence>MIKIAPSILAADFAKLGQEVQEVEKAGADWIHIDVMDGHFVPNITMGPIVVDALRPLTQLPLDVHLMIENPDRYIEDFAKAGADYITVHVEACPHLHRTIQLIRSFGVKPGVVLNPHTPIETIQHVLEDIDLVLFMTVNPGFGGQKFIHSVVPKVAALSQLIKDKGLSVDIQIDGGINEETIVPCAQAGANVFVAGSAIFGKQDRTQALQAIKKAGQGVIS</sequence>
<keyword evidence="13" id="KW-0862">Zinc</keyword>
<feature type="binding site" evidence="10 14">
    <location>
        <begin position="141"/>
        <end position="144"/>
    </location>
    <ligand>
        <name>substrate</name>
    </ligand>
</feature>
<comment type="caution">
    <text evidence="15">The sequence shown here is derived from an EMBL/GenBank/DDBJ whole genome shotgun (WGS) entry which is preliminary data.</text>
</comment>
<dbReference type="EMBL" id="RCCP01000001">
    <property type="protein sequence ID" value="RLJ90196.1"/>
    <property type="molecule type" value="Genomic_DNA"/>
</dbReference>
<organism evidence="15 16">
    <name type="scientific">Planococcus citreus</name>
    <dbReference type="NCBI Taxonomy" id="1373"/>
    <lineage>
        <taxon>Bacteria</taxon>
        <taxon>Bacillati</taxon>
        <taxon>Bacillota</taxon>
        <taxon>Bacilli</taxon>
        <taxon>Bacillales</taxon>
        <taxon>Caryophanaceae</taxon>
        <taxon>Planococcus</taxon>
    </lineage>
</organism>
<dbReference type="InterPro" id="IPR026019">
    <property type="entry name" value="Ribul_P_3_epim"/>
</dbReference>
<evidence type="ECO:0000256" key="6">
    <source>
        <dbReference type="ARBA" id="ARBA00009541"/>
    </source>
</evidence>
<keyword evidence="13" id="KW-0464">Manganese</keyword>
<feature type="active site" description="Proton donor" evidence="10 12">
    <location>
        <position position="174"/>
    </location>
</feature>
<feature type="binding site" evidence="10 13">
    <location>
        <position position="174"/>
    </location>
    <ligand>
        <name>a divalent metal cation</name>
        <dbReference type="ChEBI" id="CHEBI:60240"/>
    </ligand>
</feature>
<evidence type="ECO:0000256" key="4">
    <source>
        <dbReference type="ARBA" id="ARBA00001947"/>
    </source>
</evidence>
<comment type="cofactor">
    <cofactor evidence="4">
        <name>Zn(2+)</name>
        <dbReference type="ChEBI" id="CHEBI:29105"/>
    </cofactor>
</comment>
<evidence type="ECO:0000313" key="15">
    <source>
        <dbReference type="EMBL" id="RLJ90196.1"/>
    </source>
</evidence>
<dbReference type="Pfam" id="PF00834">
    <property type="entry name" value="Ribul_P_3_epim"/>
    <property type="match status" value="1"/>
</dbReference>
<feature type="binding site" evidence="10 14">
    <location>
        <position position="7"/>
    </location>
    <ligand>
        <name>substrate</name>
    </ligand>
</feature>
<evidence type="ECO:0000256" key="12">
    <source>
        <dbReference type="PIRSR" id="PIRSR001461-1"/>
    </source>
</evidence>
<evidence type="ECO:0000313" key="16">
    <source>
        <dbReference type="Proteomes" id="UP000280791"/>
    </source>
</evidence>
<reference evidence="15 16" key="1">
    <citation type="submission" date="2018-10" db="EMBL/GenBank/DDBJ databases">
        <title>Genomic Encyclopedia of Type Strains, Phase IV (KMG-IV): sequencing the most valuable type-strain genomes for metagenomic binning, comparative biology and taxonomic classification.</title>
        <authorList>
            <person name="Goeker M."/>
        </authorList>
    </citation>
    <scope>NUCLEOTIDE SEQUENCE [LARGE SCALE GENOMIC DNA]</scope>
    <source>
        <strain evidence="15 16">DSM 20549</strain>
    </source>
</reference>
<evidence type="ECO:0000256" key="1">
    <source>
        <dbReference type="ARBA" id="ARBA00001782"/>
    </source>
</evidence>
<name>A0A497YGU7_9BACL</name>
<keyword evidence="10 11" id="KW-0119">Carbohydrate metabolism</keyword>
<feature type="active site" description="Proton acceptor" evidence="10 12">
    <location>
        <position position="34"/>
    </location>
</feature>
<dbReference type="EC" id="5.1.3.1" evidence="7 10"/>
<evidence type="ECO:0000256" key="3">
    <source>
        <dbReference type="ARBA" id="ARBA00001941"/>
    </source>
</evidence>